<accession>A0ACC3D6J8</accession>
<dbReference type="Proteomes" id="UP001186974">
    <property type="component" value="Unassembled WGS sequence"/>
</dbReference>
<sequence>MHDDHPLAGSVVCFVAVALFLGLVLDLAMFSSAYILPLFVVAGAAQSAANESTWYAPNSTWITDLSHIVNGTGVHSFIFNSSQLPAGVPYGTYDWCNMPHIRRDIYPKVNNRYKLEYVEVIHRHHKRTPYDSNLFPHEDTTWECSSGSDPIGYGPNSTPLDDSGPHAAPAYWNISTPLDHPLRSLLPSPNSTCRFPQITYGGLVDSYNHGKDLRAVYGDMLGLLPARFDNSKVQFRVTNNDITTQVAGMLIPGLFPSNNGHEWSRIPISDIHVSEVPLCMQPDAVDSLEPGYSCPTASSLYSSYGVGSTDPDWTAHLTAAAPLYAELDAVSGVPSDDGGFHMSFDHYYDNLSARQCHAKSLPCNVDDPSQCITQDVANGVYRLGQYEYSYIYRDAGPDTLVASSASFGIWIAELAAHLRAKMAGDTLVYRHNVAHDGSISRLLSVLQVDVMVWPGMGAELAFELYSDSRGGKWFIRILWGGQVFRSSNPGLGLMDMMDADVLLGYFDDLAGVDGVDVMKRCGIEL</sequence>
<name>A0ACC3D6J8_9PEZI</name>
<evidence type="ECO:0000313" key="1">
    <source>
        <dbReference type="EMBL" id="KAK3062427.1"/>
    </source>
</evidence>
<proteinExistence type="predicted"/>
<keyword evidence="2" id="KW-1185">Reference proteome</keyword>
<protein>
    <submittedName>
        <fullName evidence="1">Uncharacterized protein</fullName>
    </submittedName>
</protein>
<evidence type="ECO:0000313" key="2">
    <source>
        <dbReference type="Proteomes" id="UP001186974"/>
    </source>
</evidence>
<reference evidence="1" key="1">
    <citation type="submission" date="2024-09" db="EMBL/GenBank/DDBJ databases">
        <title>Black Yeasts Isolated from many extreme environments.</title>
        <authorList>
            <person name="Coleine C."/>
            <person name="Stajich J.E."/>
            <person name="Selbmann L."/>
        </authorList>
    </citation>
    <scope>NUCLEOTIDE SEQUENCE</scope>
    <source>
        <strain evidence="1">CCFEE 5737</strain>
    </source>
</reference>
<comment type="caution">
    <text evidence="1">The sequence shown here is derived from an EMBL/GenBank/DDBJ whole genome shotgun (WGS) entry which is preliminary data.</text>
</comment>
<gene>
    <name evidence="1" type="ORF">LTS18_004068</name>
</gene>
<organism evidence="1 2">
    <name type="scientific">Coniosporium uncinatum</name>
    <dbReference type="NCBI Taxonomy" id="93489"/>
    <lineage>
        <taxon>Eukaryota</taxon>
        <taxon>Fungi</taxon>
        <taxon>Dikarya</taxon>
        <taxon>Ascomycota</taxon>
        <taxon>Pezizomycotina</taxon>
        <taxon>Dothideomycetes</taxon>
        <taxon>Dothideomycetes incertae sedis</taxon>
        <taxon>Coniosporium</taxon>
    </lineage>
</organism>
<dbReference type="EMBL" id="JAWDJW010007293">
    <property type="protein sequence ID" value="KAK3062427.1"/>
    <property type="molecule type" value="Genomic_DNA"/>
</dbReference>